<reference evidence="1 2" key="1">
    <citation type="submission" date="2014-05" db="EMBL/GenBank/DDBJ databases">
        <title>Draft genome sequence of a rare smut relative, Tilletiaria anomala UBC 951.</title>
        <authorList>
            <consortium name="DOE Joint Genome Institute"/>
            <person name="Toome M."/>
            <person name="Kuo A."/>
            <person name="Henrissat B."/>
            <person name="Lipzen A."/>
            <person name="Tritt A."/>
            <person name="Yoshinaga Y."/>
            <person name="Zane M."/>
            <person name="Barry K."/>
            <person name="Grigoriev I.V."/>
            <person name="Spatafora J.W."/>
            <person name="Aimea M.C."/>
        </authorList>
    </citation>
    <scope>NUCLEOTIDE SEQUENCE [LARGE SCALE GENOMIC DNA]</scope>
    <source>
        <strain evidence="1 2">UBC 951</strain>
    </source>
</reference>
<organism evidence="1 2">
    <name type="scientific">Tilletiaria anomala (strain ATCC 24038 / CBS 436.72 / UBC 951)</name>
    <dbReference type="NCBI Taxonomy" id="1037660"/>
    <lineage>
        <taxon>Eukaryota</taxon>
        <taxon>Fungi</taxon>
        <taxon>Dikarya</taxon>
        <taxon>Basidiomycota</taxon>
        <taxon>Ustilaginomycotina</taxon>
        <taxon>Exobasidiomycetes</taxon>
        <taxon>Georgefischeriales</taxon>
        <taxon>Tilletiariaceae</taxon>
        <taxon>Tilletiaria</taxon>
    </lineage>
</organism>
<dbReference type="RefSeq" id="XP_013240025.1">
    <property type="nucleotide sequence ID" value="XM_013384571.1"/>
</dbReference>
<evidence type="ECO:0000313" key="1">
    <source>
        <dbReference type="EMBL" id="KDN36353.1"/>
    </source>
</evidence>
<evidence type="ECO:0000313" key="2">
    <source>
        <dbReference type="Proteomes" id="UP000027361"/>
    </source>
</evidence>
<dbReference type="HOGENOM" id="CLU_1732754_0_0_1"/>
<protein>
    <submittedName>
        <fullName evidence="1">Uncharacterized protein</fullName>
    </submittedName>
</protein>
<keyword evidence="2" id="KW-1185">Reference proteome</keyword>
<dbReference type="Proteomes" id="UP000027361">
    <property type="component" value="Unassembled WGS sequence"/>
</dbReference>
<gene>
    <name evidence="1" type="ORF">K437DRAFT_56931</name>
</gene>
<name>A0A066V7X1_TILAU</name>
<dbReference type="EMBL" id="JMSN01000171">
    <property type="protein sequence ID" value="KDN36353.1"/>
    <property type="molecule type" value="Genomic_DNA"/>
</dbReference>
<proteinExistence type="predicted"/>
<dbReference type="InParanoid" id="A0A066V7X1"/>
<comment type="caution">
    <text evidence="1">The sequence shown here is derived from an EMBL/GenBank/DDBJ whole genome shotgun (WGS) entry which is preliminary data.</text>
</comment>
<dbReference type="AlphaFoldDB" id="A0A066V7X1"/>
<sequence>MNASWRVGPLDRICSSRRIHSSLPSRTATLVKPKPMGTGRLPRPTPSPAGIACYFVKFCGPGIAVKDGKDDLTIHSPLGPNPGASTSVSAFSYHPRSTMLYAHVCSSDVYKSRHYRRVPLHLWGLTCCERRLSQHTNGVPQRRACLSMMGG</sequence>
<accession>A0A066V7X1</accession>
<dbReference type="GeneID" id="25267620"/>